<keyword evidence="3 6" id="KW-0812">Transmembrane</keyword>
<sequence>MNADRLANNLRGRYKRAVGIALQISTSTLGGVIGSYIFRTQDAPRYLLGHGLAIMFISIGLVTIVITVLAYRRLNAQIDREELVEKQQGQKGDRAPGFRYTL</sequence>
<dbReference type="PANTHER" id="PTHR43791:SF18">
    <property type="entry name" value="NICOTINIC ACID TRANSPORTER TNA1, PUTATIVE (AFU_ORTHOLOGUE AFUA_3G03820)-RELATED"/>
    <property type="match status" value="1"/>
</dbReference>
<dbReference type="AlphaFoldDB" id="A0A0C9TEK8"/>
<keyword evidence="4 6" id="KW-1133">Transmembrane helix</keyword>
<protein>
    <recommendedName>
        <fullName evidence="9">Major facilitator superfamily (MFS) profile domain-containing protein</fullName>
    </recommendedName>
</protein>
<organism evidence="7 8">
    <name type="scientific">Paxillus involutus ATCC 200175</name>
    <dbReference type="NCBI Taxonomy" id="664439"/>
    <lineage>
        <taxon>Eukaryota</taxon>
        <taxon>Fungi</taxon>
        <taxon>Dikarya</taxon>
        <taxon>Basidiomycota</taxon>
        <taxon>Agaricomycotina</taxon>
        <taxon>Agaricomycetes</taxon>
        <taxon>Agaricomycetidae</taxon>
        <taxon>Boletales</taxon>
        <taxon>Paxilineae</taxon>
        <taxon>Paxillaceae</taxon>
        <taxon>Paxillus</taxon>
    </lineage>
</organism>
<evidence type="ECO:0000256" key="3">
    <source>
        <dbReference type="ARBA" id="ARBA00022692"/>
    </source>
</evidence>
<name>A0A0C9TEK8_PAXIN</name>
<evidence type="ECO:0000256" key="6">
    <source>
        <dbReference type="SAM" id="Phobius"/>
    </source>
</evidence>
<evidence type="ECO:0000313" key="8">
    <source>
        <dbReference type="Proteomes" id="UP000053647"/>
    </source>
</evidence>
<feature type="transmembrane region" description="Helical" evidence="6">
    <location>
        <begin position="20"/>
        <end position="38"/>
    </location>
</feature>
<keyword evidence="8" id="KW-1185">Reference proteome</keyword>
<dbReference type="GO" id="GO:0022857">
    <property type="term" value="F:transmembrane transporter activity"/>
    <property type="evidence" value="ECO:0007669"/>
    <property type="project" value="TreeGrafter"/>
</dbReference>
<dbReference type="PANTHER" id="PTHR43791">
    <property type="entry name" value="PERMEASE-RELATED"/>
    <property type="match status" value="1"/>
</dbReference>
<keyword evidence="2" id="KW-0813">Transport</keyword>
<dbReference type="GO" id="GO:0016020">
    <property type="term" value="C:membrane"/>
    <property type="evidence" value="ECO:0007669"/>
    <property type="project" value="UniProtKB-SubCell"/>
</dbReference>
<dbReference type="HOGENOM" id="CLU_134550_0_0_1"/>
<reference evidence="7 8" key="1">
    <citation type="submission" date="2014-06" db="EMBL/GenBank/DDBJ databases">
        <authorList>
            <consortium name="DOE Joint Genome Institute"/>
            <person name="Kuo A."/>
            <person name="Kohler A."/>
            <person name="Nagy L.G."/>
            <person name="Floudas D."/>
            <person name="Copeland A."/>
            <person name="Barry K.W."/>
            <person name="Cichocki N."/>
            <person name="Veneault-Fourrey C."/>
            <person name="LaButti K."/>
            <person name="Lindquist E.A."/>
            <person name="Lipzen A."/>
            <person name="Lundell T."/>
            <person name="Morin E."/>
            <person name="Murat C."/>
            <person name="Sun H."/>
            <person name="Tunlid A."/>
            <person name="Henrissat B."/>
            <person name="Grigoriev I.V."/>
            <person name="Hibbett D.S."/>
            <person name="Martin F."/>
            <person name="Nordberg H.P."/>
            <person name="Cantor M.N."/>
            <person name="Hua S.X."/>
        </authorList>
    </citation>
    <scope>NUCLEOTIDE SEQUENCE [LARGE SCALE GENOMIC DNA]</scope>
    <source>
        <strain evidence="7 8">ATCC 200175</strain>
    </source>
</reference>
<evidence type="ECO:0000256" key="1">
    <source>
        <dbReference type="ARBA" id="ARBA00004141"/>
    </source>
</evidence>
<evidence type="ECO:0008006" key="9">
    <source>
        <dbReference type="Google" id="ProtNLM"/>
    </source>
</evidence>
<evidence type="ECO:0000313" key="7">
    <source>
        <dbReference type="EMBL" id="KIJ14030.1"/>
    </source>
</evidence>
<reference evidence="8" key="2">
    <citation type="submission" date="2015-01" db="EMBL/GenBank/DDBJ databases">
        <title>Evolutionary Origins and Diversification of the Mycorrhizal Mutualists.</title>
        <authorList>
            <consortium name="DOE Joint Genome Institute"/>
            <consortium name="Mycorrhizal Genomics Consortium"/>
            <person name="Kohler A."/>
            <person name="Kuo A."/>
            <person name="Nagy L.G."/>
            <person name="Floudas D."/>
            <person name="Copeland A."/>
            <person name="Barry K.W."/>
            <person name="Cichocki N."/>
            <person name="Veneault-Fourrey C."/>
            <person name="LaButti K."/>
            <person name="Lindquist E.A."/>
            <person name="Lipzen A."/>
            <person name="Lundell T."/>
            <person name="Morin E."/>
            <person name="Murat C."/>
            <person name="Riley R."/>
            <person name="Ohm R."/>
            <person name="Sun H."/>
            <person name="Tunlid A."/>
            <person name="Henrissat B."/>
            <person name="Grigoriev I.V."/>
            <person name="Hibbett D.S."/>
            <person name="Martin F."/>
        </authorList>
    </citation>
    <scope>NUCLEOTIDE SEQUENCE [LARGE SCALE GENOMIC DNA]</scope>
    <source>
        <strain evidence="8">ATCC 200175</strain>
    </source>
</reference>
<dbReference type="OrthoDB" id="2985014at2759"/>
<comment type="subcellular location">
    <subcellularLocation>
        <location evidence="1">Membrane</location>
        <topology evidence="1">Multi-pass membrane protein</topology>
    </subcellularLocation>
</comment>
<dbReference type="EMBL" id="KN819346">
    <property type="protein sequence ID" value="KIJ14030.1"/>
    <property type="molecule type" value="Genomic_DNA"/>
</dbReference>
<evidence type="ECO:0000256" key="4">
    <source>
        <dbReference type="ARBA" id="ARBA00022989"/>
    </source>
</evidence>
<keyword evidence="5 6" id="KW-0472">Membrane</keyword>
<dbReference type="Proteomes" id="UP000053647">
    <property type="component" value="Unassembled WGS sequence"/>
</dbReference>
<feature type="transmembrane region" description="Helical" evidence="6">
    <location>
        <begin position="50"/>
        <end position="71"/>
    </location>
</feature>
<evidence type="ECO:0000256" key="5">
    <source>
        <dbReference type="ARBA" id="ARBA00023136"/>
    </source>
</evidence>
<proteinExistence type="predicted"/>
<evidence type="ECO:0000256" key="2">
    <source>
        <dbReference type="ARBA" id="ARBA00022448"/>
    </source>
</evidence>
<accession>A0A0C9TEK8</accession>
<gene>
    <name evidence="7" type="ORF">PAXINDRAFT_80019</name>
</gene>